<evidence type="ECO:0000313" key="2">
    <source>
        <dbReference type="EMBL" id="MDQ7910215.1"/>
    </source>
</evidence>
<accession>A0ABU0ZT56</accession>
<dbReference type="Proteomes" id="UP001230908">
    <property type="component" value="Unassembled WGS sequence"/>
</dbReference>
<name>A0ABU0ZT56_9ACTN</name>
<gene>
    <name evidence="2" type="ORF">RB614_37540</name>
</gene>
<dbReference type="EMBL" id="JAVHUY010000053">
    <property type="protein sequence ID" value="MDQ7910215.1"/>
    <property type="molecule type" value="Genomic_DNA"/>
</dbReference>
<proteinExistence type="predicted"/>
<protein>
    <submittedName>
        <fullName evidence="2">Uncharacterized protein</fullName>
    </submittedName>
</protein>
<feature type="region of interest" description="Disordered" evidence="1">
    <location>
        <begin position="171"/>
        <end position="223"/>
    </location>
</feature>
<reference evidence="2 3" key="1">
    <citation type="submission" date="2023-08" db="EMBL/GenBank/DDBJ databases">
        <title>Phytohabitans sansha sp. nov., isolated from marine sediment.</title>
        <authorList>
            <person name="Zhao Y."/>
            <person name="Yi K."/>
        </authorList>
    </citation>
    <scope>NUCLEOTIDE SEQUENCE [LARGE SCALE GENOMIC DNA]</scope>
    <source>
        <strain evidence="2 3">ZYX-F-186</strain>
    </source>
</reference>
<organism evidence="2 3">
    <name type="scientific">Phytohabitans maris</name>
    <dbReference type="NCBI Taxonomy" id="3071409"/>
    <lineage>
        <taxon>Bacteria</taxon>
        <taxon>Bacillati</taxon>
        <taxon>Actinomycetota</taxon>
        <taxon>Actinomycetes</taxon>
        <taxon>Micromonosporales</taxon>
        <taxon>Micromonosporaceae</taxon>
    </lineage>
</organism>
<comment type="caution">
    <text evidence="2">The sequence shown here is derived from an EMBL/GenBank/DDBJ whole genome shotgun (WGS) entry which is preliminary data.</text>
</comment>
<dbReference type="RefSeq" id="WP_308717465.1">
    <property type="nucleotide sequence ID" value="NZ_JAVHUY010000053.1"/>
</dbReference>
<evidence type="ECO:0000313" key="3">
    <source>
        <dbReference type="Proteomes" id="UP001230908"/>
    </source>
</evidence>
<keyword evidence="3" id="KW-1185">Reference proteome</keyword>
<sequence length="223" mass="24342">MTATGKPAPRRKRAAQPVENAKFDAFVRRILRAYGRRVAAGDIEALASLARLSSEVDATTRLAVASLKNGPYKYSWQEIADRLGTSRQAAQMRYGDKPATGATLDRRLVEAGMGVTVATLVEVFADHHPGVPAASVCPGCGFRYTDKQTACPSYATVRPLLYRRRHEDQKAVNQLTTDQTDDLHGRSTTRKRAAARQATRPTSPPPRAIPTSLFDAHNPEVTS</sequence>
<evidence type="ECO:0000256" key="1">
    <source>
        <dbReference type="SAM" id="MobiDB-lite"/>
    </source>
</evidence>